<dbReference type="InParanoid" id="G0VA69"/>
<evidence type="ECO:0000313" key="3">
    <source>
        <dbReference type="Proteomes" id="UP000001640"/>
    </source>
</evidence>
<dbReference type="OMA" id="FYHIDES"/>
<dbReference type="Proteomes" id="UP000001640">
    <property type="component" value="Chromosome 2"/>
</dbReference>
<feature type="region of interest" description="Disordered" evidence="1">
    <location>
        <begin position="448"/>
        <end position="472"/>
    </location>
</feature>
<dbReference type="PANTHER" id="PTHR37283">
    <property type="entry name" value="PH DOMAIN-CONTAINING PROTEIN YHR131C"/>
    <property type="match status" value="1"/>
</dbReference>
<dbReference type="FunCoup" id="G0VA69">
    <property type="interactions" value="45"/>
</dbReference>
<name>G0VA69_NAUCA</name>
<protein>
    <recommendedName>
        <fullName evidence="4">PH domain-containing protein</fullName>
    </recommendedName>
</protein>
<accession>G0VA69</accession>
<dbReference type="PANTHER" id="PTHR37283:SF1">
    <property type="entry name" value="PH DOMAIN-CONTAINING PROTEIN YHR131C"/>
    <property type="match status" value="1"/>
</dbReference>
<dbReference type="Gene3D" id="2.30.29.30">
    <property type="entry name" value="Pleckstrin-homology domain (PH domain)/Phosphotyrosine-binding domain (PTB)"/>
    <property type="match status" value="1"/>
</dbReference>
<feature type="compositionally biased region" description="Low complexity" evidence="1">
    <location>
        <begin position="356"/>
        <end position="376"/>
    </location>
</feature>
<dbReference type="RefSeq" id="XP_003675170.1">
    <property type="nucleotide sequence ID" value="XM_003675122.1"/>
</dbReference>
<dbReference type="STRING" id="1064592.G0VA69"/>
<dbReference type="InterPro" id="IPR011993">
    <property type="entry name" value="PH-like_dom_sf"/>
</dbReference>
<dbReference type="eggNOG" id="ENOG502QUAB">
    <property type="taxonomic scope" value="Eukaryota"/>
</dbReference>
<keyword evidence="3" id="KW-1185">Reference proteome</keyword>
<feature type="compositionally biased region" description="Acidic residues" evidence="1">
    <location>
        <begin position="498"/>
        <end position="520"/>
    </location>
</feature>
<proteinExistence type="predicted"/>
<reference key="2">
    <citation type="submission" date="2011-08" db="EMBL/GenBank/DDBJ databases">
        <title>Genome sequence of Naumovozyma castellii.</title>
        <authorList>
            <person name="Gordon J.L."/>
            <person name="Armisen D."/>
            <person name="Proux-Wera E."/>
            <person name="OhEigeartaigh S.S."/>
            <person name="Byrne K.P."/>
            <person name="Wolfe K.H."/>
        </authorList>
    </citation>
    <scope>NUCLEOTIDE SEQUENCE</scope>
    <source>
        <strain>Type strain:CBS 4309</strain>
    </source>
</reference>
<gene>
    <name evidence="2" type="primary">NCAS0B07150</name>
    <name evidence="2" type="ordered locus">NCAS_0B07150</name>
</gene>
<evidence type="ECO:0000256" key="1">
    <source>
        <dbReference type="SAM" id="MobiDB-lite"/>
    </source>
</evidence>
<organism evidence="2 3">
    <name type="scientific">Naumovozyma castellii</name>
    <name type="common">Yeast</name>
    <name type="synonym">Saccharomyces castellii</name>
    <dbReference type="NCBI Taxonomy" id="27288"/>
    <lineage>
        <taxon>Eukaryota</taxon>
        <taxon>Fungi</taxon>
        <taxon>Dikarya</taxon>
        <taxon>Ascomycota</taxon>
        <taxon>Saccharomycotina</taxon>
        <taxon>Saccharomycetes</taxon>
        <taxon>Saccharomycetales</taxon>
        <taxon>Saccharomycetaceae</taxon>
        <taxon>Naumovozyma</taxon>
    </lineage>
</organism>
<dbReference type="EMBL" id="HE576753">
    <property type="protein sequence ID" value="CCC68799.1"/>
    <property type="molecule type" value="Genomic_DNA"/>
</dbReference>
<dbReference type="HOGENOM" id="CLU_012105_0_0_1"/>
<evidence type="ECO:0000313" key="2">
    <source>
        <dbReference type="EMBL" id="CCC68799.1"/>
    </source>
</evidence>
<feature type="region of interest" description="Disordered" evidence="1">
    <location>
        <begin position="485"/>
        <end position="520"/>
    </location>
</feature>
<evidence type="ECO:0008006" key="4">
    <source>
        <dbReference type="Google" id="ProtNLM"/>
    </source>
</evidence>
<feature type="region of interest" description="Disordered" evidence="1">
    <location>
        <begin position="311"/>
        <end position="339"/>
    </location>
</feature>
<dbReference type="OrthoDB" id="5865767at2759"/>
<dbReference type="GeneID" id="96902356"/>
<reference evidence="2 3" key="1">
    <citation type="journal article" date="2011" name="Proc. Natl. Acad. Sci. U.S.A.">
        <title>Evolutionary erosion of yeast sex chromosomes by mating-type switching accidents.</title>
        <authorList>
            <person name="Gordon J.L."/>
            <person name="Armisen D."/>
            <person name="Proux-Wera E."/>
            <person name="Oheigeartaigh S.S."/>
            <person name="Byrne K.P."/>
            <person name="Wolfe K.H."/>
        </authorList>
    </citation>
    <scope>NUCLEOTIDE SEQUENCE [LARGE SCALE GENOMIC DNA]</scope>
    <source>
        <strain evidence="3">ATCC 76901 / BCRC 22586 / CBS 4309 / NBRC 1992 / NRRL Y-12630</strain>
    </source>
</reference>
<dbReference type="AlphaFoldDB" id="G0VA69"/>
<sequence>MSLLINTRNRDNTTPIHVQNIESLKSPSSNSSLSAVEEVCTSTSTSNTTIGSSNHCLTDSSQATTPIATHTSPLKPHINLLRDDPNEFLQCIDHKPVSPPNYNEMNPNKRINFPIWEHTAPCPINELPPSYKPAVEELTIVSMKLEWLSPYDVSPLRTWKNLIMEINSTQLNFYHIDESLTSHIRNYSNDSSSSSPSKQRSTFSFGNRTTYEFNKNDQEQIAFRIKRNKKLYLSNDKLYKSYSLQFAKFGLPIDYKKKTYVLRLRCESEQFLLNFAHVDDMIMWTMYLNMGISVALDLELRALPDYRTVPRRRRRRRRHGMRRGTHRRRRTNYRNTTHRDEQSLIPDLLNLVISSNGNNNNTPSVVTRPRSSTSVSMLGNKNSTSSFKSKLKNLFGCPSRTSTPRAKPRATKSSLNCVMEVEDEMPPFNGESAKNTCPAVEGSTCLRSKRVRSSSTPNLITPPLSRRTTVSHERELNELHQVLREYNESSADRLPTNVEDEEAEDNEEEEDDDDDDDIDDDVISHNSVYDEEGIFHYNETDEYEYSYAQSITTNSTSYRRRTSSLISTMSSVPYSSDEIKWTPPLKITPRRKYIRNSLRCIVPFIEETNWIDNIVVKPTAGPKFKTNNSPIAGSLDSTCTSYRKKLLAGCTSGSDLNRVKNHYLKAYVVGPAKFKRANPETLCNWNERTKREGR</sequence>
<feature type="region of interest" description="Disordered" evidence="1">
    <location>
        <begin position="356"/>
        <end position="385"/>
    </location>
</feature>
<feature type="compositionally biased region" description="Basic residues" evidence="1">
    <location>
        <begin position="311"/>
        <end position="332"/>
    </location>
</feature>
<dbReference type="KEGG" id="ncs:NCAS_0B07150"/>